<feature type="transmembrane region" description="Helical" evidence="1">
    <location>
        <begin position="237"/>
        <end position="256"/>
    </location>
</feature>
<evidence type="ECO:0000259" key="2">
    <source>
        <dbReference type="Pfam" id="PF00485"/>
    </source>
</evidence>
<dbReference type="GO" id="GO:0016301">
    <property type="term" value="F:kinase activity"/>
    <property type="evidence" value="ECO:0007669"/>
    <property type="project" value="InterPro"/>
</dbReference>
<keyword evidence="1" id="KW-0472">Membrane</keyword>
<dbReference type="Gene3D" id="3.40.50.300">
    <property type="entry name" value="P-loop containing nucleotide triphosphate hydrolases"/>
    <property type="match status" value="1"/>
</dbReference>
<sequence>MRANVPLVIGAEASRLGIKGPWITKSYLEMILESKGVPRLNTPPPLSSALLTESQERRIAAPKPIRLSTNIAPSLEDLSQPWTRSPTKKSDIEPVLAKWHFIPDSSSRGKIQLAPMPDSYDLDRGLLLSVQAIQALLENKGFPVIVGIGGPSGSGKTSLAQKMANIVGCEVISLESYYKPEQLKDFKYDEYSSLDISLLSKNIEEIRNNHKAKVPCFDFESFGRNGFEELQVSEDCGVVMLIIHATALVMFIFYSLI</sequence>
<reference evidence="3" key="1">
    <citation type="submission" date="2020-07" db="EMBL/GenBank/DDBJ databases">
        <authorList>
            <person name="Lin J."/>
        </authorList>
    </citation>
    <scope>NUCLEOTIDE SEQUENCE</scope>
</reference>
<protein>
    <recommendedName>
        <fullName evidence="2">Phosphoribulokinase/uridine kinase domain-containing protein</fullName>
    </recommendedName>
</protein>
<feature type="domain" description="Phosphoribulokinase/uridine kinase" evidence="2">
    <location>
        <begin position="145"/>
        <end position="221"/>
    </location>
</feature>
<dbReference type="Pfam" id="PF00485">
    <property type="entry name" value="PRK"/>
    <property type="match status" value="1"/>
</dbReference>
<accession>A0A6V7P1U2</accession>
<keyword evidence="1" id="KW-0812">Transmembrane</keyword>
<dbReference type="GO" id="GO:0005524">
    <property type="term" value="F:ATP binding"/>
    <property type="evidence" value="ECO:0007669"/>
    <property type="project" value="InterPro"/>
</dbReference>
<dbReference type="InterPro" id="IPR006083">
    <property type="entry name" value="PRK/URK"/>
</dbReference>
<evidence type="ECO:0000313" key="3">
    <source>
        <dbReference type="EMBL" id="CAD1824800.1"/>
    </source>
</evidence>
<dbReference type="EMBL" id="LR862144">
    <property type="protein sequence ID" value="CAD1824800.1"/>
    <property type="molecule type" value="Genomic_DNA"/>
</dbReference>
<organism evidence="3">
    <name type="scientific">Ananas comosus var. bracteatus</name>
    <name type="common">red pineapple</name>
    <dbReference type="NCBI Taxonomy" id="296719"/>
    <lineage>
        <taxon>Eukaryota</taxon>
        <taxon>Viridiplantae</taxon>
        <taxon>Streptophyta</taxon>
        <taxon>Embryophyta</taxon>
        <taxon>Tracheophyta</taxon>
        <taxon>Spermatophyta</taxon>
        <taxon>Magnoliopsida</taxon>
        <taxon>Liliopsida</taxon>
        <taxon>Poales</taxon>
        <taxon>Bromeliaceae</taxon>
        <taxon>Bromelioideae</taxon>
        <taxon>Ananas</taxon>
    </lineage>
</organism>
<gene>
    <name evidence="3" type="ORF">CB5_LOCUS8011</name>
</gene>
<dbReference type="PRINTS" id="PR00988">
    <property type="entry name" value="URIDINKINASE"/>
</dbReference>
<dbReference type="InterPro" id="IPR027417">
    <property type="entry name" value="P-loop_NTPase"/>
</dbReference>
<dbReference type="AlphaFoldDB" id="A0A6V7P1U2"/>
<dbReference type="PANTHER" id="PTHR10285">
    <property type="entry name" value="URIDINE KINASE"/>
    <property type="match status" value="1"/>
</dbReference>
<evidence type="ECO:0000256" key="1">
    <source>
        <dbReference type="SAM" id="Phobius"/>
    </source>
</evidence>
<name>A0A6V7P1U2_ANACO</name>
<dbReference type="SUPFAM" id="SSF52540">
    <property type="entry name" value="P-loop containing nucleoside triphosphate hydrolases"/>
    <property type="match status" value="1"/>
</dbReference>
<proteinExistence type="predicted"/>
<keyword evidence="1" id="KW-1133">Transmembrane helix</keyword>